<dbReference type="InterPro" id="IPR003611">
    <property type="entry name" value="NUMOD3"/>
</dbReference>
<evidence type="ECO:0000256" key="1">
    <source>
        <dbReference type="SAM" id="MobiDB-lite"/>
    </source>
</evidence>
<feature type="region of interest" description="Disordered" evidence="1">
    <location>
        <begin position="21"/>
        <end position="65"/>
    </location>
</feature>
<comment type="caution">
    <text evidence="3">The sequence shown here is derived from an EMBL/GenBank/DDBJ whole genome shotgun (WGS) entry which is preliminary data.</text>
</comment>
<evidence type="ECO:0000259" key="2">
    <source>
        <dbReference type="SMART" id="SM00496"/>
    </source>
</evidence>
<name>A0A0F8XNF9_9ZZZZ</name>
<protein>
    <recommendedName>
        <fullName evidence="2">Nuclease associated modular domain-containing protein</fullName>
    </recommendedName>
</protein>
<feature type="domain" description="Nuclease associated modular" evidence="2">
    <location>
        <begin position="37"/>
        <end position="53"/>
    </location>
</feature>
<feature type="domain" description="Nuclease associated modular" evidence="2">
    <location>
        <begin position="3"/>
        <end position="19"/>
    </location>
</feature>
<evidence type="ECO:0000313" key="3">
    <source>
        <dbReference type="EMBL" id="KKK70567.1"/>
    </source>
</evidence>
<organism evidence="3">
    <name type="scientific">marine sediment metagenome</name>
    <dbReference type="NCBI Taxonomy" id="412755"/>
    <lineage>
        <taxon>unclassified sequences</taxon>
        <taxon>metagenomes</taxon>
        <taxon>ecological metagenomes</taxon>
    </lineage>
</organism>
<feature type="non-terminal residue" evidence="3">
    <location>
        <position position="65"/>
    </location>
</feature>
<dbReference type="SMART" id="SM00496">
    <property type="entry name" value="IENR2"/>
    <property type="match status" value="2"/>
</dbReference>
<feature type="compositionally biased region" description="Basic and acidic residues" evidence="1">
    <location>
        <begin position="27"/>
        <end position="65"/>
    </location>
</feature>
<gene>
    <name evidence="3" type="ORF">LCGC14_2922660</name>
</gene>
<reference evidence="3" key="1">
    <citation type="journal article" date="2015" name="Nature">
        <title>Complex archaea that bridge the gap between prokaryotes and eukaryotes.</title>
        <authorList>
            <person name="Spang A."/>
            <person name="Saw J.H."/>
            <person name="Jorgensen S.L."/>
            <person name="Zaremba-Niedzwiedzka K."/>
            <person name="Martijn J."/>
            <person name="Lind A.E."/>
            <person name="van Eijk R."/>
            <person name="Schleper C."/>
            <person name="Guy L."/>
            <person name="Ettema T.J."/>
        </authorList>
    </citation>
    <scope>NUCLEOTIDE SEQUENCE</scope>
</reference>
<dbReference type="AlphaFoldDB" id="A0A0F8XNF9"/>
<sequence length="65" mass="7861">MYKGFKHSKETKRKIVLARSKQVWTEESNKKRSETLKGRKFSKESLEKMKQHALKRFSDKRNHPN</sequence>
<proteinExistence type="predicted"/>
<accession>A0A0F8XNF9</accession>
<dbReference type="GO" id="GO:0003677">
    <property type="term" value="F:DNA binding"/>
    <property type="evidence" value="ECO:0007669"/>
    <property type="project" value="InterPro"/>
</dbReference>
<dbReference type="EMBL" id="LAZR01058130">
    <property type="protein sequence ID" value="KKK70567.1"/>
    <property type="molecule type" value="Genomic_DNA"/>
</dbReference>